<evidence type="ECO:0000313" key="4">
    <source>
        <dbReference type="Proteomes" id="UP000309747"/>
    </source>
</evidence>
<proteinExistence type="inferred from homology"/>
<dbReference type="InterPro" id="IPR042100">
    <property type="entry name" value="Bug_dom1"/>
</dbReference>
<name>A0A4U0R5S8_9RHOB</name>
<reference evidence="3 4" key="1">
    <citation type="submission" date="2019-04" db="EMBL/GenBank/DDBJ databases">
        <authorList>
            <person name="Li J."/>
        </authorList>
    </citation>
    <scope>NUCLEOTIDE SEQUENCE [LARGE SCALE GENOMIC DNA]</scope>
    <source>
        <strain evidence="3 4">KCTC 42687</strain>
    </source>
</reference>
<keyword evidence="2" id="KW-0732">Signal</keyword>
<comment type="similarity">
    <text evidence="1">Belongs to the UPF0065 (bug) family.</text>
</comment>
<keyword evidence="4" id="KW-1185">Reference proteome</keyword>
<dbReference type="EMBL" id="SUNI01000018">
    <property type="protein sequence ID" value="TJZ90279.1"/>
    <property type="molecule type" value="Genomic_DNA"/>
</dbReference>
<accession>A0A4U0R5S8</accession>
<sequence length="313" mass="33048">MMMKPLLLGACIAALAGPALAEWNPDGPIRLWIGYGAGGGTDVQARTLVKEIEALRGWTILPENRAGDDGLVMSSQLKSQAPDGQTLGFAITTTYDFAPMNNDNISPEDFTYITTTAGSQMAVLARAESGWNTLEDLQAAAAGGEQIVWANWGTQVEAGAELVSRALGIEVSHLRAQGGAGTLNALVAMDANVAWGGGVQKPLVEAGVLNILASAEQGPVVLDPTKPTLAEAGVGMKLGYEYIITAPAGMPDEIRDEIALVISEILANPESETRQFIEQQYPPEPIVTQGDALREQIMATYAENVDVMKALTE</sequence>
<feature type="signal peptide" evidence="2">
    <location>
        <begin position="1"/>
        <end position="21"/>
    </location>
</feature>
<dbReference type="Proteomes" id="UP000309747">
    <property type="component" value="Unassembled WGS sequence"/>
</dbReference>
<dbReference type="InterPro" id="IPR005064">
    <property type="entry name" value="BUG"/>
</dbReference>
<gene>
    <name evidence="3" type="ORF">FA743_16065</name>
</gene>
<evidence type="ECO:0000256" key="1">
    <source>
        <dbReference type="ARBA" id="ARBA00006987"/>
    </source>
</evidence>
<dbReference type="CDD" id="cd07012">
    <property type="entry name" value="PBP2_Bug_TTT"/>
    <property type="match status" value="1"/>
</dbReference>
<organism evidence="3 4">
    <name type="scientific">Paracoccus gahaiensis</name>
    <dbReference type="NCBI Taxonomy" id="1706839"/>
    <lineage>
        <taxon>Bacteria</taxon>
        <taxon>Pseudomonadati</taxon>
        <taxon>Pseudomonadota</taxon>
        <taxon>Alphaproteobacteria</taxon>
        <taxon>Rhodobacterales</taxon>
        <taxon>Paracoccaceae</taxon>
        <taxon>Paracoccus</taxon>
    </lineage>
</organism>
<dbReference type="Gene3D" id="3.40.190.150">
    <property type="entry name" value="Bordetella uptake gene, domain 1"/>
    <property type="match status" value="1"/>
</dbReference>
<dbReference type="OrthoDB" id="7246401at2"/>
<dbReference type="PANTHER" id="PTHR42928:SF5">
    <property type="entry name" value="BLR1237 PROTEIN"/>
    <property type="match status" value="1"/>
</dbReference>
<evidence type="ECO:0000313" key="3">
    <source>
        <dbReference type="EMBL" id="TJZ90279.1"/>
    </source>
</evidence>
<protein>
    <submittedName>
        <fullName evidence="3">Tripartite tricarboxylate transporter substrate binding protein</fullName>
    </submittedName>
</protein>
<dbReference type="Gene3D" id="3.40.190.10">
    <property type="entry name" value="Periplasmic binding protein-like II"/>
    <property type="match status" value="1"/>
</dbReference>
<comment type="caution">
    <text evidence="3">The sequence shown here is derived from an EMBL/GenBank/DDBJ whole genome shotgun (WGS) entry which is preliminary data.</text>
</comment>
<evidence type="ECO:0000256" key="2">
    <source>
        <dbReference type="SAM" id="SignalP"/>
    </source>
</evidence>
<dbReference type="AlphaFoldDB" id="A0A4U0R5S8"/>
<dbReference type="PANTHER" id="PTHR42928">
    <property type="entry name" value="TRICARBOXYLATE-BINDING PROTEIN"/>
    <property type="match status" value="1"/>
</dbReference>
<dbReference type="Pfam" id="PF03401">
    <property type="entry name" value="TctC"/>
    <property type="match status" value="1"/>
</dbReference>
<feature type="chain" id="PRO_5020704070" evidence="2">
    <location>
        <begin position="22"/>
        <end position="313"/>
    </location>
</feature>